<protein>
    <submittedName>
        <fullName evidence="2">Phosphotransferase</fullName>
    </submittedName>
</protein>
<evidence type="ECO:0000313" key="3">
    <source>
        <dbReference type="Proteomes" id="UP001387110"/>
    </source>
</evidence>
<dbReference type="InterPro" id="IPR011009">
    <property type="entry name" value="Kinase-like_dom_sf"/>
</dbReference>
<dbReference type="Pfam" id="PF01636">
    <property type="entry name" value="APH"/>
    <property type="match status" value="1"/>
</dbReference>
<accession>A0ABU8EDQ5</accession>
<evidence type="ECO:0000313" key="2">
    <source>
        <dbReference type="EMBL" id="MEI4461074.1"/>
    </source>
</evidence>
<organism evidence="2 3">
    <name type="scientific">Exiguobacterium indicum</name>
    <dbReference type="NCBI Taxonomy" id="296995"/>
    <lineage>
        <taxon>Bacteria</taxon>
        <taxon>Bacillati</taxon>
        <taxon>Bacillota</taxon>
        <taxon>Bacilli</taxon>
        <taxon>Bacillales</taxon>
        <taxon>Bacillales Family XII. Incertae Sedis</taxon>
        <taxon>Exiguobacterium</taxon>
    </lineage>
</organism>
<dbReference type="Gene3D" id="3.90.1200.10">
    <property type="match status" value="1"/>
</dbReference>
<dbReference type="SUPFAM" id="SSF56112">
    <property type="entry name" value="Protein kinase-like (PK-like)"/>
    <property type="match status" value="1"/>
</dbReference>
<dbReference type="Proteomes" id="UP001387110">
    <property type="component" value="Unassembled WGS sequence"/>
</dbReference>
<comment type="caution">
    <text evidence="2">The sequence shown here is derived from an EMBL/GenBank/DDBJ whole genome shotgun (WGS) entry which is preliminary data.</text>
</comment>
<reference evidence="2 3" key="1">
    <citation type="submission" date="2023-12" db="EMBL/GenBank/DDBJ databases">
        <authorList>
            <person name="Easwaran N."/>
            <person name="Lazarus H.P.S."/>
        </authorList>
    </citation>
    <scope>NUCLEOTIDE SEQUENCE [LARGE SCALE GENOMIC DNA]</scope>
    <source>
        <strain evidence="2 3">VIT-2023</strain>
    </source>
</reference>
<keyword evidence="3" id="KW-1185">Reference proteome</keyword>
<evidence type="ECO:0000259" key="1">
    <source>
        <dbReference type="Pfam" id="PF01636"/>
    </source>
</evidence>
<sequence>MENMMQQTMNLICERFLLGQMISEPVRLTGGLLHETWRLQTTTGSYVLKRLNPDIMRRPEARNNFKMSEEVAMQASFHLAALPARRIKDQAVQTIDGSDYLLFDWIDGKTLSTDQLRPAHARQIGVQLGRLHGLTVATTGFLKPDTSSTSIDWDGHLEEGKRQQAKWLQLFMEEQEQLQRIERLAQEAQKQLPVDWIVSHRDLDPKNVLWTPTGPVLIDWESAGLIHRAVDVFETACYWSKQENNTFDSVRFNAFLDGYATNQRLPDVDWTHVIDSSVQGKLDWLNFNLNRSLGKSRILEAERVLGTEQILLTIKELRAHDRNRWIKWLSVR</sequence>
<proteinExistence type="predicted"/>
<feature type="domain" description="Aminoglycoside phosphotransferase" evidence="1">
    <location>
        <begin position="27"/>
        <end position="260"/>
    </location>
</feature>
<dbReference type="InterPro" id="IPR051678">
    <property type="entry name" value="AGP_Transferase"/>
</dbReference>
<dbReference type="PANTHER" id="PTHR21310">
    <property type="entry name" value="AMINOGLYCOSIDE PHOSPHOTRANSFERASE-RELATED-RELATED"/>
    <property type="match status" value="1"/>
</dbReference>
<dbReference type="InterPro" id="IPR002575">
    <property type="entry name" value="Aminoglycoside_PTrfase"/>
</dbReference>
<dbReference type="RefSeq" id="WP_336448883.1">
    <property type="nucleotide sequence ID" value="NZ_JBAWKY010000001.1"/>
</dbReference>
<dbReference type="EMBL" id="JBAWKY010000001">
    <property type="protein sequence ID" value="MEI4461074.1"/>
    <property type="molecule type" value="Genomic_DNA"/>
</dbReference>
<gene>
    <name evidence="2" type="ORF">SZL87_01410</name>
</gene>
<name>A0ABU8EDQ5_9BACL</name>